<dbReference type="Pfam" id="PF03272">
    <property type="entry name" value="Mucin_bdg"/>
    <property type="match status" value="2"/>
</dbReference>
<evidence type="ECO:0000259" key="1">
    <source>
        <dbReference type="Pfam" id="PF03272"/>
    </source>
</evidence>
<proteinExistence type="predicted"/>
<protein>
    <submittedName>
        <fullName evidence="2">Putative mucin or carbohydrate-binding module</fullName>
    </submittedName>
</protein>
<reference evidence="2 3" key="1">
    <citation type="submission" date="2016-10" db="EMBL/GenBank/DDBJ databases">
        <authorList>
            <person name="de Groot N.N."/>
        </authorList>
    </citation>
    <scope>NUCLEOTIDE SEQUENCE [LARGE SCALE GENOMIC DNA]</scope>
    <source>
        <strain evidence="2 3">NLAE-zl-G419</strain>
    </source>
</reference>
<keyword evidence="3" id="KW-1185">Reference proteome</keyword>
<dbReference type="InterPro" id="IPR004954">
    <property type="entry name" value="Mucin-bd"/>
</dbReference>
<evidence type="ECO:0000313" key="2">
    <source>
        <dbReference type="EMBL" id="SFF63680.1"/>
    </source>
</evidence>
<dbReference type="AlphaFoldDB" id="A0A1I2KBT8"/>
<name>A0A1I2KBT8_9CLOT</name>
<evidence type="ECO:0000313" key="3">
    <source>
        <dbReference type="Proteomes" id="UP000182135"/>
    </source>
</evidence>
<organism evidence="2 3">
    <name type="scientific">Clostridium cadaveris</name>
    <dbReference type="NCBI Taxonomy" id="1529"/>
    <lineage>
        <taxon>Bacteria</taxon>
        <taxon>Bacillati</taxon>
        <taxon>Bacillota</taxon>
        <taxon>Clostridia</taxon>
        <taxon>Eubacteriales</taxon>
        <taxon>Clostridiaceae</taxon>
        <taxon>Clostridium</taxon>
    </lineage>
</organism>
<accession>A0A1I2KBT8</accession>
<dbReference type="EMBL" id="FOOE01000005">
    <property type="protein sequence ID" value="SFF63680.1"/>
    <property type="molecule type" value="Genomic_DNA"/>
</dbReference>
<dbReference type="RefSeq" id="WP_027639558.1">
    <property type="nucleotide sequence ID" value="NZ_FOOE01000005.1"/>
</dbReference>
<gene>
    <name evidence="2" type="ORF">SAMN04487885_1051</name>
</gene>
<dbReference type="Proteomes" id="UP000182135">
    <property type="component" value="Unassembled WGS sequence"/>
</dbReference>
<sequence length="674" mass="76706">MFANTLRRVDFENPNWSWIYGNEKTNYDIKSVIPSYENYLKTGKKGSIHAMYFFLSFIDNIDSDFMAKAETYYRENGYSRGGWDYIAYFIAKEYKLNVIPYIEATGNSVTSQRVIDDVLENATSSFRYMSDTENFNKYKNISIPPTLKSIFDGKNCVISGMSNPNAEIFIDVDGIHYKTTADENGKFNYELGVDISLDSNVSVASKEQGKETSFYKKLQIKDSTNEIMFKGYKSETFLTLKFDYENKKFKSESSGNPANVYIGGQYIKIEHYDKHGNKKGNYALNGGQTADELANKLNETNYRDGDYLKLYHAEKDRLAINGKVKNAPAYINESLGKVDLNNSYFYIINGKLTYSNIRLDLGFNKDDLEDFIEKVSTLKKNYYTKTTWDNVIEKSNEAKLVYDNNEASNKEIVESAINLKEAIENLRAINLIEFIGSHSNMFLKIEFDMDNKKFKAISNGEIAHRYYGSAVYATITHYDKKGNEKGKYQIRANETSEAVAAKLNETSFVEGDYLKFTHLEKTGAFRIKGYVENSPSDLSNGVGKLDLNNSFFYLVGESLKYSDSQLDLSANKDDLIVKLEESKKISNKGYTKSSFENLQNKISEGETLVETPNLYEKEVTEAISNIDAAIKNLGKINEVVFKGYNNEIILSLKFDTDKNKFVAVSSGKTANPYF</sequence>
<feature type="domain" description="Putative mucin/carbohydrate-binding" evidence="1">
    <location>
        <begin position="434"/>
        <end position="522"/>
    </location>
</feature>
<dbReference type="Gene3D" id="1.20.1270.90">
    <property type="entry name" value="AF1782-like"/>
    <property type="match status" value="2"/>
</dbReference>
<feature type="domain" description="Putative mucin/carbohydrate-binding" evidence="1">
    <location>
        <begin position="229"/>
        <end position="322"/>
    </location>
</feature>